<dbReference type="PANTHER" id="PTHR33103:SF102">
    <property type="entry name" value="DUF674 FAMILY PROTEIN"/>
    <property type="match status" value="1"/>
</dbReference>
<evidence type="ECO:0008006" key="4">
    <source>
        <dbReference type="Google" id="ProtNLM"/>
    </source>
</evidence>
<dbReference type="EMBL" id="CM002295">
    <property type="protein sequence ID" value="ESW12460.1"/>
    <property type="molecule type" value="Genomic_DNA"/>
</dbReference>
<dbReference type="Proteomes" id="UP000000226">
    <property type="component" value="Chromosome 8"/>
</dbReference>
<protein>
    <recommendedName>
        <fullName evidence="4">DUF674 family protein</fullName>
    </recommendedName>
</protein>
<feature type="transmembrane region" description="Helical" evidence="1">
    <location>
        <begin position="20"/>
        <end position="37"/>
    </location>
</feature>
<keyword evidence="3" id="KW-1185">Reference proteome</keyword>
<gene>
    <name evidence="2" type="ORF">PHAVU_008G114800g</name>
</gene>
<dbReference type="Gramene" id="ESW12460">
    <property type="protein sequence ID" value="ESW12460"/>
    <property type="gene ID" value="PHAVU_008G114800g"/>
</dbReference>
<evidence type="ECO:0000313" key="3">
    <source>
        <dbReference type="Proteomes" id="UP000000226"/>
    </source>
</evidence>
<dbReference type="eggNOG" id="ENOG502RYYF">
    <property type="taxonomic scope" value="Eukaryota"/>
</dbReference>
<dbReference type="Pfam" id="PF05056">
    <property type="entry name" value="DUF674"/>
    <property type="match status" value="1"/>
</dbReference>
<dbReference type="InterPro" id="IPR007750">
    <property type="entry name" value="DUF674"/>
</dbReference>
<reference evidence="3" key="1">
    <citation type="journal article" date="2014" name="Nat. Genet.">
        <title>A reference genome for common bean and genome-wide analysis of dual domestications.</title>
        <authorList>
            <person name="Schmutz J."/>
            <person name="McClean P.E."/>
            <person name="Mamidi S."/>
            <person name="Wu G.A."/>
            <person name="Cannon S.B."/>
            <person name="Grimwood J."/>
            <person name="Jenkins J."/>
            <person name="Shu S."/>
            <person name="Song Q."/>
            <person name="Chavarro C."/>
            <person name="Torres-Torres M."/>
            <person name="Geffroy V."/>
            <person name="Moghaddam S.M."/>
            <person name="Gao D."/>
            <person name="Abernathy B."/>
            <person name="Barry K."/>
            <person name="Blair M."/>
            <person name="Brick M.A."/>
            <person name="Chovatia M."/>
            <person name="Gepts P."/>
            <person name="Goodstein D.M."/>
            <person name="Gonzales M."/>
            <person name="Hellsten U."/>
            <person name="Hyten D.L."/>
            <person name="Jia G."/>
            <person name="Kelly J.D."/>
            <person name="Kudrna D."/>
            <person name="Lee R."/>
            <person name="Richard M.M."/>
            <person name="Miklas P.N."/>
            <person name="Osorno J.M."/>
            <person name="Rodrigues J."/>
            <person name="Thareau V."/>
            <person name="Urrea C.A."/>
            <person name="Wang M."/>
            <person name="Yu Y."/>
            <person name="Zhang M."/>
            <person name="Wing R.A."/>
            <person name="Cregan P.B."/>
            <person name="Rokhsar D.S."/>
            <person name="Jackson S.A."/>
        </authorList>
    </citation>
    <scope>NUCLEOTIDE SEQUENCE [LARGE SCALE GENOMIC DNA]</scope>
    <source>
        <strain evidence="3">cv. G19833</strain>
    </source>
</reference>
<dbReference type="AlphaFoldDB" id="V7B4F1"/>
<evidence type="ECO:0000256" key="1">
    <source>
        <dbReference type="SAM" id="Phobius"/>
    </source>
</evidence>
<evidence type="ECO:0000313" key="2">
    <source>
        <dbReference type="EMBL" id="ESW12460.1"/>
    </source>
</evidence>
<keyword evidence="1" id="KW-0812">Transmembrane</keyword>
<dbReference type="OrthoDB" id="1277335at2759"/>
<keyword evidence="1" id="KW-0472">Membrane</keyword>
<keyword evidence="1" id="KW-1133">Transmembrane helix</keyword>
<proteinExistence type="predicted"/>
<dbReference type="PANTHER" id="PTHR33103">
    <property type="entry name" value="OS01G0153900 PROTEIN"/>
    <property type="match status" value="1"/>
</dbReference>
<sequence length="588" mass="65887">MLLQRVQDENEGSVSRGRVVVPLMNSTLFFALNAVMTERLQECRSHRQNKSFSSNREFFLVFVWLLFLVCSFAQLILILANSHFHDHRFTHFDVGVSKISNFASCLVILKTMSATQVDEQVSLKLLVNKETNKVILAEAGKDFVDVLFSFLTMPLGTIARLVQKSDMGQVGVRCLSSLYGSVTNLHDSLLTVTHKEKLLQPGNSSEEYCRSIKLNIDDTEPLKHFLCMNFPTCRKDLLSTFKNERCNCGNLLARLVSVKSGKVYNGFVNEVATFIVTDDLVVIPNAVDTSFGVLQKFGVKSLSSVQEMSVNVTKSKVLDLLKCSLLSKSTLTDLFLVQKPLLNNSSFYPSMVENSSTMTATQIKVKVVMRKSDGKVMFAQGDEEFVDFLFSFLTFPLGGVVRMLEGYSSIGSIDGLYNSIIGINENKYLTAKEVKNRLIDPVLAPQYKLSMQMFPINEQDTQYKCDRDRNHFYIANRDESSDINTGTSRVLKLVPLKSSGGIKGYFKGPAMFMATDDLVIERMSPTSAVDLLNRLKTRLNDVEEKVVTIGIKEGLGILKASLTSRSALTNGLSHLLLLPELMEQKWYR</sequence>
<name>V7B4F1_PHAVU</name>
<dbReference type="OMA" id="YSWPERI"/>
<feature type="transmembrane region" description="Helical" evidence="1">
    <location>
        <begin position="58"/>
        <end position="80"/>
    </location>
</feature>
<accession>V7B4F1</accession>
<organism evidence="2 3">
    <name type="scientific">Phaseolus vulgaris</name>
    <name type="common">Kidney bean</name>
    <name type="synonym">French bean</name>
    <dbReference type="NCBI Taxonomy" id="3885"/>
    <lineage>
        <taxon>Eukaryota</taxon>
        <taxon>Viridiplantae</taxon>
        <taxon>Streptophyta</taxon>
        <taxon>Embryophyta</taxon>
        <taxon>Tracheophyta</taxon>
        <taxon>Spermatophyta</taxon>
        <taxon>Magnoliopsida</taxon>
        <taxon>eudicotyledons</taxon>
        <taxon>Gunneridae</taxon>
        <taxon>Pentapetalae</taxon>
        <taxon>rosids</taxon>
        <taxon>fabids</taxon>
        <taxon>Fabales</taxon>
        <taxon>Fabaceae</taxon>
        <taxon>Papilionoideae</taxon>
        <taxon>50 kb inversion clade</taxon>
        <taxon>NPAAA clade</taxon>
        <taxon>indigoferoid/millettioid clade</taxon>
        <taxon>Phaseoleae</taxon>
        <taxon>Phaseolus</taxon>
    </lineage>
</organism>